<gene>
    <name evidence="1" type="ORF">QLQ22_12055</name>
</gene>
<reference evidence="2" key="1">
    <citation type="journal article" date="2025" name="Aquaculture">
        <title>Assessment of the bioflocculant production and safety properties of Metabacillus hrfriensis sp. nov. based on phenotypic and whole-genome sequencing analysis.</title>
        <authorList>
            <person name="Zhang R."/>
            <person name="Zhao Z."/>
            <person name="Luo L."/>
            <person name="Wang S."/>
            <person name="Guo K."/>
            <person name="Xu W."/>
        </authorList>
    </citation>
    <scope>NUCLEOTIDE SEQUENCE [LARGE SCALE GENOMIC DNA]</scope>
    <source>
        <strain evidence="2">CT-WN-B3</strain>
    </source>
</reference>
<name>A0ACD4RHM6_9BACI</name>
<keyword evidence="2" id="KW-1185">Reference proteome</keyword>
<proteinExistence type="predicted"/>
<evidence type="ECO:0000313" key="1">
    <source>
        <dbReference type="EMBL" id="WHZ60013.1"/>
    </source>
</evidence>
<sequence length="157" mass="17943">MTGFKNITIIKAGLNELDLVAGLFDQHRVFCKQASAFLEGRAYLKERIERKESVIFLAVDQKSCGDVKPLGFVQLYPTFSTLSMKRVWILNDLFVDPTARRNGIAKQLMLKAKAFVIDTGAKGLRVETATDNKKAQHLYESLGYQKDVRGFHYHYYF</sequence>
<organism evidence="1 2">
    <name type="scientific">Metabacillus hrfriensis</name>
    <dbReference type="NCBI Taxonomy" id="3048891"/>
    <lineage>
        <taxon>Bacteria</taxon>
        <taxon>Bacillati</taxon>
        <taxon>Bacillota</taxon>
        <taxon>Bacilli</taxon>
        <taxon>Bacillales</taxon>
        <taxon>Bacillaceae</taxon>
        <taxon>Metabacillus</taxon>
    </lineage>
</organism>
<accession>A0ACD4RHM6</accession>
<dbReference type="Proteomes" id="UP001226091">
    <property type="component" value="Chromosome"/>
</dbReference>
<dbReference type="EMBL" id="CP126116">
    <property type="protein sequence ID" value="WHZ60013.1"/>
    <property type="molecule type" value="Genomic_DNA"/>
</dbReference>
<protein>
    <submittedName>
        <fullName evidence="1">GNAT family N-acetyltransferase</fullName>
    </submittedName>
</protein>
<evidence type="ECO:0000313" key="2">
    <source>
        <dbReference type="Proteomes" id="UP001226091"/>
    </source>
</evidence>